<sequence length="413" mass="45081">MDSLIRDCDKLAKHQSSAMNKAISAVDACIRSLDEAREKYHTSDTCTGNSLVKLSQSQEIVSEQLRELYNNVNKYGKHVEKTFKMDLRVIAESPAFDGKREELAQAIMLHFLRSGDFELARRFSLDSGAKGEECYSTWRQFEAMNDMAEQIRAAPDHRLDAAQEWAAANRAALERLGLAGLEFTLHRLRFLQLVETTGNGNKGSGGALEYARTWFPRFERDPDGHMAEITQLMGVLIYAPRVHTSPYAAMFAETRWAEGALEFASAFCAVHGVAAHSPLAVSVAAGARALPIVCKVSGILRDRSSNNNNSNTTATATATRHGMAEWSQQDELAVEVPLPDAMRFHSVFACPVSKEQASADNPPMALPCGHVVCKASLDKLARGTRPGAVASGRFKCPYCPGMATAGEAAGVHF</sequence>
<keyword evidence="2" id="KW-0963">Cytoplasm</keyword>
<keyword evidence="4 9" id="KW-0863">Zinc-finger</keyword>
<dbReference type="InterPro" id="IPR044063">
    <property type="entry name" value="ZF_RING_GID"/>
</dbReference>
<dbReference type="EMBL" id="JANBQF010000051">
    <property type="protein sequence ID" value="KAJ2006686.1"/>
    <property type="molecule type" value="Genomic_DNA"/>
</dbReference>
<feature type="zinc finger region" description="RING-Gid-type" evidence="9">
    <location>
        <begin position="350"/>
        <end position="399"/>
    </location>
</feature>
<dbReference type="PROSITE" id="PS51867">
    <property type="entry name" value="ZF_RING_GID"/>
    <property type="match status" value="1"/>
</dbReference>
<feature type="domain" description="RING-Gid-type" evidence="10">
    <location>
        <begin position="350"/>
        <end position="399"/>
    </location>
</feature>
<dbReference type="Proteomes" id="UP001150907">
    <property type="component" value="Unassembled WGS sequence"/>
</dbReference>
<keyword evidence="3" id="KW-0479">Metal-binding</keyword>
<evidence type="ECO:0000256" key="9">
    <source>
        <dbReference type="PROSITE-ProRule" id="PRU01215"/>
    </source>
</evidence>
<dbReference type="InterPro" id="IPR013144">
    <property type="entry name" value="CRA_dom"/>
</dbReference>
<dbReference type="InterPro" id="IPR027370">
    <property type="entry name" value="Znf-RING_euk"/>
</dbReference>
<proteinExistence type="inferred from homology"/>
<dbReference type="PANTHER" id="PTHR12170:SF3">
    <property type="entry name" value="GH10162P"/>
    <property type="match status" value="1"/>
</dbReference>
<comment type="caution">
    <text evidence="11">The sequence shown here is derived from an EMBL/GenBank/DDBJ whole genome shotgun (WGS) entry which is preliminary data.</text>
</comment>
<evidence type="ECO:0000256" key="8">
    <source>
        <dbReference type="ARBA" id="ARBA00080744"/>
    </source>
</evidence>
<evidence type="ECO:0000256" key="3">
    <source>
        <dbReference type="ARBA" id="ARBA00022723"/>
    </source>
</evidence>
<dbReference type="PANTHER" id="PTHR12170">
    <property type="entry name" value="MACROPHAGE ERYTHROBLAST ATTACHER-RELATED"/>
    <property type="match status" value="1"/>
</dbReference>
<dbReference type="InterPro" id="IPR045098">
    <property type="entry name" value="Fyv10_fam"/>
</dbReference>
<evidence type="ECO:0000313" key="11">
    <source>
        <dbReference type="EMBL" id="KAJ2006686.1"/>
    </source>
</evidence>
<dbReference type="OrthoDB" id="1933281at2759"/>
<evidence type="ECO:0000256" key="1">
    <source>
        <dbReference type="ARBA" id="ARBA00004496"/>
    </source>
</evidence>
<dbReference type="GO" id="GO:0005737">
    <property type="term" value="C:cytoplasm"/>
    <property type="evidence" value="ECO:0007669"/>
    <property type="project" value="UniProtKB-SubCell"/>
</dbReference>
<dbReference type="Pfam" id="PF13445">
    <property type="entry name" value="zf-RING_UBOX"/>
    <property type="match status" value="1"/>
</dbReference>
<evidence type="ECO:0000256" key="5">
    <source>
        <dbReference type="ARBA" id="ARBA00022833"/>
    </source>
</evidence>
<dbReference type="Gene3D" id="3.30.40.10">
    <property type="entry name" value="Zinc/RING finger domain, C3HC4 (zinc finger)"/>
    <property type="match status" value="1"/>
</dbReference>
<comment type="similarity">
    <text evidence="6">Belongs to the RMD5/GID2 family.</text>
</comment>
<dbReference type="InterPro" id="IPR024964">
    <property type="entry name" value="CTLH/CRA"/>
</dbReference>
<dbReference type="PROSITE" id="PS50896">
    <property type="entry name" value="LISH"/>
    <property type="match status" value="1"/>
</dbReference>
<evidence type="ECO:0000313" key="12">
    <source>
        <dbReference type="Proteomes" id="UP001150907"/>
    </source>
</evidence>
<name>A0A9W8BL67_9FUNG</name>
<comment type="subcellular location">
    <subcellularLocation>
        <location evidence="1">Cytoplasm</location>
    </subcellularLocation>
</comment>
<dbReference type="GO" id="GO:0043161">
    <property type="term" value="P:proteasome-mediated ubiquitin-dependent protein catabolic process"/>
    <property type="evidence" value="ECO:0007669"/>
    <property type="project" value="InterPro"/>
</dbReference>
<evidence type="ECO:0000256" key="2">
    <source>
        <dbReference type="ARBA" id="ARBA00022490"/>
    </source>
</evidence>
<evidence type="ECO:0000256" key="7">
    <source>
        <dbReference type="ARBA" id="ARBA00075398"/>
    </source>
</evidence>
<gene>
    <name evidence="11" type="ORF">H4R26_001235</name>
</gene>
<dbReference type="InterPro" id="IPR006594">
    <property type="entry name" value="LisH"/>
</dbReference>
<dbReference type="SMART" id="SM00757">
    <property type="entry name" value="CRA"/>
    <property type="match status" value="1"/>
</dbReference>
<evidence type="ECO:0000259" key="10">
    <source>
        <dbReference type="PROSITE" id="PS51867"/>
    </source>
</evidence>
<organism evidence="11 12">
    <name type="scientific">Coemansia thaxteri</name>
    <dbReference type="NCBI Taxonomy" id="2663907"/>
    <lineage>
        <taxon>Eukaryota</taxon>
        <taxon>Fungi</taxon>
        <taxon>Fungi incertae sedis</taxon>
        <taxon>Zoopagomycota</taxon>
        <taxon>Kickxellomycotina</taxon>
        <taxon>Kickxellomycetes</taxon>
        <taxon>Kickxellales</taxon>
        <taxon>Kickxellaceae</taxon>
        <taxon>Coemansia</taxon>
    </lineage>
</organism>
<dbReference type="SMART" id="SM00184">
    <property type="entry name" value="RING"/>
    <property type="match status" value="1"/>
</dbReference>
<dbReference type="InterPro" id="IPR037683">
    <property type="entry name" value="Rmd5_dRing"/>
</dbReference>
<dbReference type="CDD" id="cd16652">
    <property type="entry name" value="dRING_Rmd5p-like"/>
    <property type="match status" value="1"/>
</dbReference>
<dbReference type="GO" id="GO:0005634">
    <property type="term" value="C:nucleus"/>
    <property type="evidence" value="ECO:0007669"/>
    <property type="project" value="TreeGrafter"/>
</dbReference>
<dbReference type="GO" id="GO:0034657">
    <property type="term" value="C:GID complex"/>
    <property type="evidence" value="ECO:0007669"/>
    <property type="project" value="TreeGrafter"/>
</dbReference>
<evidence type="ECO:0000256" key="6">
    <source>
        <dbReference type="ARBA" id="ARBA00061136"/>
    </source>
</evidence>
<keyword evidence="12" id="KW-1185">Reference proteome</keyword>
<keyword evidence="5" id="KW-0862">Zinc</keyword>
<evidence type="ECO:0000256" key="4">
    <source>
        <dbReference type="ARBA" id="ARBA00022771"/>
    </source>
</evidence>
<dbReference type="GO" id="GO:0008270">
    <property type="term" value="F:zinc ion binding"/>
    <property type="evidence" value="ECO:0007669"/>
    <property type="project" value="UniProtKB-KW"/>
</dbReference>
<dbReference type="InterPro" id="IPR013083">
    <property type="entry name" value="Znf_RING/FYVE/PHD"/>
</dbReference>
<dbReference type="AlphaFoldDB" id="A0A9W8BL67"/>
<dbReference type="FunFam" id="3.30.40.10:FF:000143">
    <property type="entry name" value="Regulator of gluconeogenesis Rmd5"/>
    <property type="match status" value="1"/>
</dbReference>
<protein>
    <recommendedName>
        <fullName evidence="8">GID complex catalytic subunit 2</fullName>
    </recommendedName>
    <alternativeName>
        <fullName evidence="7">Glucose-induced degradation protein 2</fullName>
    </alternativeName>
</protein>
<dbReference type="GO" id="GO:0061630">
    <property type="term" value="F:ubiquitin protein ligase activity"/>
    <property type="evidence" value="ECO:0007669"/>
    <property type="project" value="InterPro"/>
</dbReference>
<dbReference type="SUPFAM" id="SSF57850">
    <property type="entry name" value="RING/U-box"/>
    <property type="match status" value="1"/>
</dbReference>
<reference evidence="11" key="1">
    <citation type="submission" date="2022-07" db="EMBL/GenBank/DDBJ databases">
        <title>Phylogenomic reconstructions and comparative analyses of Kickxellomycotina fungi.</title>
        <authorList>
            <person name="Reynolds N.K."/>
            <person name="Stajich J.E."/>
            <person name="Barry K."/>
            <person name="Grigoriev I.V."/>
            <person name="Crous P."/>
            <person name="Smith M.E."/>
        </authorList>
    </citation>
    <scope>NUCLEOTIDE SEQUENCE</scope>
    <source>
        <strain evidence="11">IMI 214461</strain>
    </source>
</reference>
<accession>A0A9W8BL67</accession>
<dbReference type="InterPro" id="IPR001841">
    <property type="entry name" value="Znf_RING"/>
</dbReference>
<dbReference type="Pfam" id="PF10607">
    <property type="entry name" value="CTLH"/>
    <property type="match status" value="1"/>
</dbReference>